<organism evidence="2 3">
    <name type="scientific">Paenibacillus chartarius</name>
    <dbReference type="NCBI Taxonomy" id="747481"/>
    <lineage>
        <taxon>Bacteria</taxon>
        <taxon>Bacillati</taxon>
        <taxon>Bacillota</taxon>
        <taxon>Bacilli</taxon>
        <taxon>Bacillales</taxon>
        <taxon>Paenibacillaceae</taxon>
        <taxon>Paenibacillus</taxon>
    </lineage>
</organism>
<dbReference type="InterPro" id="IPR052512">
    <property type="entry name" value="4CMD/NDH-1_regulator"/>
</dbReference>
<keyword evidence="3" id="KW-1185">Reference proteome</keyword>
<dbReference type="SUPFAM" id="SSF69118">
    <property type="entry name" value="AhpD-like"/>
    <property type="match status" value="1"/>
</dbReference>
<protein>
    <submittedName>
        <fullName evidence="2">Carboxymuconolactone decarboxylase family protein</fullName>
    </submittedName>
</protein>
<proteinExistence type="predicted"/>
<feature type="domain" description="Carboxymuconolactone decarboxylase-like" evidence="1">
    <location>
        <begin position="33"/>
        <end position="115"/>
    </location>
</feature>
<gene>
    <name evidence="2" type="ORF">ACFFK0_06035</name>
</gene>
<comment type="caution">
    <text evidence="2">The sequence shown here is derived from an EMBL/GenBank/DDBJ whole genome shotgun (WGS) entry which is preliminary data.</text>
</comment>
<evidence type="ECO:0000313" key="3">
    <source>
        <dbReference type="Proteomes" id="UP001589776"/>
    </source>
</evidence>
<feature type="domain" description="Carboxymuconolactone decarboxylase-like" evidence="1">
    <location>
        <begin position="166"/>
        <end position="251"/>
    </location>
</feature>
<name>A0ABV6DH85_9BACL</name>
<sequence length="256" mass="28258">MNSSYENGKKLFQETDEAGIQGVITGLSDVSPHISRYIIECFGQLFSRPVLTYQQRETVVISALISLGDTPNQLKWHMNFGLKVGITPNEIIEMATHCIPFCGFPRVLNAVGVAKQLFAEQNIEAHIEDELLHHVEERRQRGLAKLREIDGEHGEAVADSLADIAPLLAEQIIDFTFGEIYSRPGLSAKQRQLVTLGALTAQGGCEPQLHVHLHAAVRAGLTREEAIEALLQCSPYTGFPKVLNAIKVAKEIFVTH</sequence>
<dbReference type="InterPro" id="IPR003779">
    <property type="entry name" value="CMD-like"/>
</dbReference>
<dbReference type="RefSeq" id="WP_377469071.1">
    <property type="nucleotide sequence ID" value="NZ_JBHLWN010000025.1"/>
</dbReference>
<dbReference type="PANTHER" id="PTHR33570:SF10">
    <property type="entry name" value="GAMMA-CARBOXYMUCONOLACTONE DECARBOXYLASE"/>
    <property type="match status" value="1"/>
</dbReference>
<dbReference type="InterPro" id="IPR029032">
    <property type="entry name" value="AhpD-like"/>
</dbReference>
<dbReference type="Pfam" id="PF02627">
    <property type="entry name" value="CMD"/>
    <property type="match status" value="2"/>
</dbReference>
<dbReference type="Gene3D" id="1.20.1290.10">
    <property type="entry name" value="AhpD-like"/>
    <property type="match status" value="2"/>
</dbReference>
<evidence type="ECO:0000259" key="1">
    <source>
        <dbReference type="Pfam" id="PF02627"/>
    </source>
</evidence>
<dbReference type="Proteomes" id="UP001589776">
    <property type="component" value="Unassembled WGS sequence"/>
</dbReference>
<dbReference type="EMBL" id="JBHLWN010000025">
    <property type="protein sequence ID" value="MFC0212015.1"/>
    <property type="molecule type" value="Genomic_DNA"/>
</dbReference>
<accession>A0ABV6DH85</accession>
<reference evidence="2 3" key="1">
    <citation type="submission" date="2024-09" db="EMBL/GenBank/DDBJ databases">
        <authorList>
            <person name="Sun Q."/>
            <person name="Mori K."/>
        </authorList>
    </citation>
    <scope>NUCLEOTIDE SEQUENCE [LARGE SCALE GENOMIC DNA]</scope>
    <source>
        <strain evidence="2 3">CCM 7759</strain>
    </source>
</reference>
<dbReference type="PANTHER" id="PTHR33570">
    <property type="entry name" value="4-CARBOXYMUCONOLACTONE DECARBOXYLASE FAMILY PROTEIN"/>
    <property type="match status" value="1"/>
</dbReference>
<evidence type="ECO:0000313" key="2">
    <source>
        <dbReference type="EMBL" id="MFC0212015.1"/>
    </source>
</evidence>